<keyword evidence="2" id="KW-1185">Reference proteome</keyword>
<proteinExistence type="predicted"/>
<dbReference type="EMBL" id="AFBR01000094">
    <property type="protein sequence ID" value="EGG50293.1"/>
    <property type="molecule type" value="Genomic_DNA"/>
</dbReference>
<name>F3QYM4_9BACT</name>
<organism evidence="1 2">
    <name type="scientific">Paraprevotella xylaniphila YIT 11841</name>
    <dbReference type="NCBI Taxonomy" id="762982"/>
    <lineage>
        <taxon>Bacteria</taxon>
        <taxon>Pseudomonadati</taxon>
        <taxon>Bacteroidota</taxon>
        <taxon>Bacteroidia</taxon>
        <taxon>Bacteroidales</taxon>
        <taxon>Prevotellaceae</taxon>
        <taxon>Paraprevotella</taxon>
    </lineage>
</organism>
<dbReference type="AlphaFoldDB" id="F3QYM4"/>
<evidence type="ECO:0000313" key="2">
    <source>
        <dbReference type="Proteomes" id="UP000005546"/>
    </source>
</evidence>
<dbReference type="HOGENOM" id="CLU_3293821_0_0_10"/>
<protein>
    <submittedName>
        <fullName evidence="1">Uncharacterized protein</fullName>
    </submittedName>
</protein>
<gene>
    <name evidence="1" type="ORF">HMPREF9442_03318</name>
</gene>
<accession>F3QYM4</accession>
<dbReference type="Proteomes" id="UP000005546">
    <property type="component" value="Unassembled WGS sequence"/>
</dbReference>
<comment type="caution">
    <text evidence="1">The sequence shown here is derived from an EMBL/GenBank/DDBJ whole genome shotgun (WGS) entry which is preliminary data.</text>
</comment>
<dbReference type="STRING" id="762982.HMPREF9442_03318"/>
<evidence type="ECO:0000313" key="1">
    <source>
        <dbReference type="EMBL" id="EGG50293.1"/>
    </source>
</evidence>
<reference evidence="1 2" key="1">
    <citation type="submission" date="2011-02" db="EMBL/GenBank/DDBJ databases">
        <authorList>
            <person name="Weinstock G."/>
            <person name="Sodergren E."/>
            <person name="Clifton S."/>
            <person name="Fulton L."/>
            <person name="Fulton B."/>
            <person name="Courtney L."/>
            <person name="Fronick C."/>
            <person name="Harrison M."/>
            <person name="Strong C."/>
            <person name="Farmer C."/>
            <person name="Delahaunty K."/>
            <person name="Markovic C."/>
            <person name="Hall O."/>
            <person name="Minx P."/>
            <person name="Tomlinson C."/>
            <person name="Mitreva M."/>
            <person name="Hou S."/>
            <person name="Chen J."/>
            <person name="Wollam A."/>
            <person name="Pepin K.H."/>
            <person name="Johnson M."/>
            <person name="Bhonagiri V."/>
            <person name="Zhang X."/>
            <person name="Suruliraj S."/>
            <person name="Warren W."/>
            <person name="Chinwalla A."/>
            <person name="Mardis E.R."/>
            <person name="Wilson R.K."/>
        </authorList>
    </citation>
    <scope>NUCLEOTIDE SEQUENCE [LARGE SCALE GENOMIC DNA]</scope>
    <source>
        <strain evidence="1 2">YIT 11841</strain>
    </source>
</reference>
<sequence>MVYYWQTGKPGMDDSFTSNNADAVRFPVYMQKEVWQIVPV</sequence>